<evidence type="ECO:0000313" key="2">
    <source>
        <dbReference type="Proteomes" id="UP001145114"/>
    </source>
</evidence>
<protein>
    <submittedName>
        <fullName evidence="1">Uncharacterized protein</fullName>
    </submittedName>
</protein>
<comment type="caution">
    <text evidence="1">The sequence shown here is derived from an EMBL/GenBank/DDBJ whole genome shotgun (WGS) entry which is preliminary data.</text>
</comment>
<sequence>MFRYHGKKSTPSSRSTHETSNPGGDSGSDGTGMTHHHRGSSGSSGTLSTFLNLLPLANNRNSIFRVVIIGGAFGGIHAAKELERQCSSRQLQVTVIEKRDMYFYNPAALRAVAFPQIIPWLWLPYDHIFNRPKNRVIQGTVGAVLPNQVILTDGRVFFFDALVVATGSEYPKPSKMDTPSHLVGMREQFDFARKVREADSILIIGGGATGTEMAGEIATAYPKKRITIVQNSNHLLNNEGNAKFWDVLHKKLEILGVEIILNERVIIPEDDPLTYEIHPRWMKTTGGREIFSDLQFLCSGIQTRSEFMYSLAPTEIERIVNPQTGEIKVRQTMQLAHPYFPNIFAAGDCTNVPGQKLAGKADSQGKHCGACIAKMFKAWKRGRPNWKDIKLPTWEDPTYRIVISLGANAGVTHTPWVLLGSWATRLIKSKDLFLLKRYREFGLHYNPKWRKMVEEDSDDPFGAPDWCPPIDNDEYLDLLDTALNYPHISNSSENRNTSIASQGVGGVYKTQYSAQKLAAKAGNAENIQFMTDVAAGHVPAEPQTTTERKHHPYIHPRHLYTHLNRQIYSITTPSSGRRRQGPQDQNRRQESSPLSLSQVPALPTPPPLPCTVTPPAVMSPRSQISYHLVPTAAAASKPQGFANMQQQQQQQQRQQQQTADCTEGKDTDDE</sequence>
<gene>
    <name evidence="1" type="ORF">EV182_001820</name>
</gene>
<dbReference type="EMBL" id="JAMZIH010005454">
    <property type="protein sequence ID" value="KAJ1675157.1"/>
    <property type="molecule type" value="Genomic_DNA"/>
</dbReference>
<feature type="non-terminal residue" evidence="1">
    <location>
        <position position="670"/>
    </location>
</feature>
<name>A0ACC1HFC3_9FUNG</name>
<accession>A0ACC1HFC3</accession>
<dbReference type="Proteomes" id="UP001145114">
    <property type="component" value="Unassembled WGS sequence"/>
</dbReference>
<evidence type="ECO:0000313" key="1">
    <source>
        <dbReference type="EMBL" id="KAJ1675157.1"/>
    </source>
</evidence>
<proteinExistence type="predicted"/>
<keyword evidence="2" id="KW-1185">Reference proteome</keyword>
<organism evidence="1 2">
    <name type="scientific">Spiromyces aspiralis</name>
    <dbReference type="NCBI Taxonomy" id="68401"/>
    <lineage>
        <taxon>Eukaryota</taxon>
        <taxon>Fungi</taxon>
        <taxon>Fungi incertae sedis</taxon>
        <taxon>Zoopagomycota</taxon>
        <taxon>Kickxellomycotina</taxon>
        <taxon>Kickxellomycetes</taxon>
        <taxon>Kickxellales</taxon>
        <taxon>Kickxellaceae</taxon>
        <taxon>Spiromyces</taxon>
    </lineage>
</organism>
<reference evidence="1" key="1">
    <citation type="submission" date="2022-06" db="EMBL/GenBank/DDBJ databases">
        <title>Phylogenomic reconstructions and comparative analyses of Kickxellomycotina fungi.</title>
        <authorList>
            <person name="Reynolds N.K."/>
            <person name="Stajich J.E."/>
            <person name="Barry K."/>
            <person name="Grigoriev I.V."/>
            <person name="Crous P."/>
            <person name="Smith M.E."/>
        </authorList>
    </citation>
    <scope>NUCLEOTIDE SEQUENCE</scope>
    <source>
        <strain evidence="1">RSA 2271</strain>
    </source>
</reference>